<name>A0AAQ4E8Q6_AMBAM</name>
<organism evidence="1 2">
    <name type="scientific">Amblyomma americanum</name>
    <name type="common">Lone star tick</name>
    <dbReference type="NCBI Taxonomy" id="6943"/>
    <lineage>
        <taxon>Eukaryota</taxon>
        <taxon>Metazoa</taxon>
        <taxon>Ecdysozoa</taxon>
        <taxon>Arthropoda</taxon>
        <taxon>Chelicerata</taxon>
        <taxon>Arachnida</taxon>
        <taxon>Acari</taxon>
        <taxon>Parasitiformes</taxon>
        <taxon>Ixodida</taxon>
        <taxon>Ixodoidea</taxon>
        <taxon>Ixodidae</taxon>
        <taxon>Amblyomminae</taxon>
        <taxon>Amblyomma</taxon>
    </lineage>
</organism>
<accession>A0AAQ4E8Q6</accession>
<sequence>MACHLSETSEATSAWEELARLILIRDLAESSRTRWLRTKAKRRRPLRRKHVAKAYHGQCFLMVDCSWWS</sequence>
<gene>
    <name evidence="1" type="ORF">V5799_025694</name>
</gene>
<reference evidence="1 2" key="1">
    <citation type="journal article" date="2023" name="Arcadia Sci">
        <title>De novo assembly of a long-read Amblyomma americanum tick genome.</title>
        <authorList>
            <person name="Chou S."/>
            <person name="Poskanzer K.E."/>
            <person name="Rollins M."/>
            <person name="Thuy-Boun P.S."/>
        </authorList>
    </citation>
    <scope>NUCLEOTIDE SEQUENCE [LARGE SCALE GENOMIC DNA]</scope>
    <source>
        <strain evidence="1">F_SG_1</strain>
        <tissue evidence="1">Salivary glands</tissue>
    </source>
</reference>
<keyword evidence="2" id="KW-1185">Reference proteome</keyword>
<protein>
    <submittedName>
        <fullName evidence="1">Uncharacterized protein</fullName>
    </submittedName>
</protein>
<dbReference type="EMBL" id="JARKHS020020177">
    <property type="protein sequence ID" value="KAK8771065.1"/>
    <property type="molecule type" value="Genomic_DNA"/>
</dbReference>
<dbReference type="AlphaFoldDB" id="A0AAQ4E8Q6"/>
<evidence type="ECO:0000313" key="1">
    <source>
        <dbReference type="EMBL" id="KAK8771065.1"/>
    </source>
</evidence>
<dbReference type="Proteomes" id="UP001321473">
    <property type="component" value="Unassembled WGS sequence"/>
</dbReference>
<evidence type="ECO:0000313" key="2">
    <source>
        <dbReference type="Proteomes" id="UP001321473"/>
    </source>
</evidence>
<comment type="caution">
    <text evidence="1">The sequence shown here is derived from an EMBL/GenBank/DDBJ whole genome shotgun (WGS) entry which is preliminary data.</text>
</comment>
<proteinExistence type="predicted"/>